<reference evidence="3 5" key="2">
    <citation type="submission" date="2018-07" db="EMBL/GenBank/DDBJ databases">
        <title>Draft Genome Assemblies for Five Robust Yarrowia lipolytica Strains Exhibiting High Lipid Production and Pentose Sugar Utilization and Sugar Alcohol Secretion from Undetoxified Lignocellulosic Biomass Hydrolysates.</title>
        <authorList>
            <consortium name="DOE Joint Genome Institute"/>
            <person name="Walker C."/>
            <person name="Ryu S."/>
            <person name="Na H."/>
            <person name="Zane M."/>
            <person name="LaButti K."/>
            <person name="Lipzen A."/>
            <person name="Haridas S."/>
            <person name="Barry K."/>
            <person name="Grigoriev I.V."/>
            <person name="Quarterman J."/>
            <person name="Slininger P."/>
            <person name="Dien B."/>
            <person name="Trinh C.T."/>
        </authorList>
    </citation>
    <scope>NUCLEOTIDE SEQUENCE [LARGE SCALE GENOMIC DNA]</scope>
    <source>
        <strain evidence="3 5">YB392</strain>
    </source>
</reference>
<organism evidence="2 4">
    <name type="scientific">Yarrowia lipolytica</name>
    <name type="common">Candida lipolytica</name>
    <dbReference type="NCBI Taxonomy" id="4952"/>
    <lineage>
        <taxon>Eukaryota</taxon>
        <taxon>Fungi</taxon>
        <taxon>Dikarya</taxon>
        <taxon>Ascomycota</taxon>
        <taxon>Saccharomycotina</taxon>
        <taxon>Dipodascomycetes</taxon>
        <taxon>Dipodascales</taxon>
        <taxon>Dipodascales incertae sedis</taxon>
        <taxon>Yarrowia</taxon>
    </lineage>
</organism>
<dbReference type="AlphaFoldDB" id="A0A1D8NNN3"/>
<evidence type="ECO:0000313" key="4">
    <source>
        <dbReference type="Proteomes" id="UP000182444"/>
    </source>
</evidence>
<dbReference type="SMART" id="SM00256">
    <property type="entry name" value="FBOX"/>
    <property type="match status" value="1"/>
</dbReference>
<proteinExistence type="predicted"/>
<gene>
    <name evidence="3" type="ORF">B0I71DRAFT_134114</name>
    <name evidence="2" type="ORF">YALI1_F21210g</name>
</gene>
<dbReference type="EMBL" id="CP017558">
    <property type="protein sequence ID" value="AOW07239.1"/>
    <property type="molecule type" value="Genomic_DNA"/>
</dbReference>
<dbReference type="Proteomes" id="UP000182444">
    <property type="component" value="Chromosome 1F"/>
</dbReference>
<evidence type="ECO:0000313" key="5">
    <source>
        <dbReference type="Proteomes" id="UP000256601"/>
    </source>
</evidence>
<accession>A0A1D8NNN3</accession>
<dbReference type="VEuPathDB" id="FungiDB:YALI1_F21210g"/>
<name>A0A1D8NNN3_YARLL</name>
<dbReference type="VEuPathDB" id="FungiDB:YALI0_F15741g"/>
<protein>
    <recommendedName>
        <fullName evidence="1">F-box domain-containing protein</fullName>
    </recommendedName>
</protein>
<dbReference type="PROSITE" id="PS50181">
    <property type="entry name" value="FBOX"/>
    <property type="match status" value="1"/>
</dbReference>
<dbReference type="EMBL" id="KZ859030">
    <property type="protein sequence ID" value="RDW24525.1"/>
    <property type="molecule type" value="Genomic_DNA"/>
</dbReference>
<dbReference type="SUPFAM" id="SSF81383">
    <property type="entry name" value="F-box domain"/>
    <property type="match status" value="1"/>
</dbReference>
<dbReference type="KEGG" id="yli:2908921"/>
<dbReference type="InterPro" id="IPR036047">
    <property type="entry name" value="F-box-like_dom_sf"/>
</dbReference>
<sequence length="392" mass="44608">MTTATAIPNEIWLNIGQYLDIRELVSISLCNRNLYNLFASRTVDAFKHFCPWYRSNITPEGVCNYFCESRGLTEGDVPVELTNSPLPDSFECILGGQMEYAQRFFVDREFGLAGYRASFKCWFNDRGLQCGNCLVYLSDSRLPWHKGGMVVIDHQYSLGQISFEIDKAKYTYCDDFMSPEALVIEARDNDADDTAIYGFKLLSGPNVKSFEPDFTVIRHPHSEASTSFLAGTHLFNDLSEPDNMLLYINGDMELHLGEHPEPEPLKGGVVAVYEGKFYFFSNDKLMRVTYLGTERLCKQMVLSCFPDCRYIKQDDRHPRYLCGVGDGHVMQFIIDLKTMVVLKMPVQDNEGSIYMPGVVDGVLKCFVFSLEFVRNKLKGTPPSDEDGYIMFP</sequence>
<evidence type="ECO:0000259" key="1">
    <source>
        <dbReference type="PROSITE" id="PS50181"/>
    </source>
</evidence>
<evidence type="ECO:0000313" key="3">
    <source>
        <dbReference type="EMBL" id="RDW24525.1"/>
    </source>
</evidence>
<dbReference type="Pfam" id="PF00646">
    <property type="entry name" value="F-box"/>
    <property type="match status" value="1"/>
</dbReference>
<reference evidence="2 4" key="1">
    <citation type="journal article" date="2016" name="PLoS ONE">
        <title>Sequence Assembly of Yarrowia lipolytica Strain W29/CLIB89 Shows Transposable Element Diversity.</title>
        <authorList>
            <person name="Magnan C."/>
            <person name="Yu J."/>
            <person name="Chang I."/>
            <person name="Jahn E."/>
            <person name="Kanomata Y."/>
            <person name="Wu J."/>
            <person name="Zeller M."/>
            <person name="Oakes M."/>
            <person name="Baldi P."/>
            <person name="Sandmeyer S."/>
        </authorList>
    </citation>
    <scope>NUCLEOTIDE SEQUENCE [LARGE SCALE GENOMIC DNA]</scope>
    <source>
        <strain evidence="2">CLIB89</strain>
        <strain evidence="4">CLIB89(W29)</strain>
    </source>
</reference>
<dbReference type="GeneID" id="2908921"/>
<dbReference type="Proteomes" id="UP000256601">
    <property type="component" value="Unassembled WGS sequence"/>
</dbReference>
<feature type="domain" description="F-box" evidence="1">
    <location>
        <begin position="1"/>
        <end position="49"/>
    </location>
</feature>
<evidence type="ECO:0000313" key="2">
    <source>
        <dbReference type="EMBL" id="AOW07239.1"/>
    </source>
</evidence>
<dbReference type="InterPro" id="IPR001810">
    <property type="entry name" value="F-box_dom"/>
</dbReference>